<feature type="binding site" evidence="12">
    <location>
        <begin position="271"/>
        <end position="274"/>
    </location>
    <ligand>
        <name>substrate</name>
    </ligand>
</feature>
<dbReference type="PANTHER" id="PTHR10188">
    <property type="entry name" value="L-ASPARAGINASE"/>
    <property type="match status" value="1"/>
</dbReference>
<dbReference type="Gene3D" id="3.60.20.30">
    <property type="entry name" value="(Glycosyl)asparaginase"/>
    <property type="match status" value="1"/>
</dbReference>
<evidence type="ECO:0000313" key="15">
    <source>
        <dbReference type="Proteomes" id="UP000694846"/>
    </source>
</evidence>
<evidence type="ECO:0000256" key="5">
    <source>
        <dbReference type="ARBA" id="ARBA00050421"/>
    </source>
</evidence>
<accession>A0A8B8FK94</accession>
<evidence type="ECO:0000256" key="8">
    <source>
        <dbReference type="ARBA" id="ARBA00078726"/>
    </source>
</evidence>
<dbReference type="GO" id="GO:0008233">
    <property type="term" value="F:peptidase activity"/>
    <property type="evidence" value="ECO:0007669"/>
    <property type="project" value="UniProtKB-KW"/>
</dbReference>
<organism evidence="15 16">
    <name type="scientific">Sipha flava</name>
    <name type="common">yellow sugarcane aphid</name>
    <dbReference type="NCBI Taxonomy" id="143950"/>
    <lineage>
        <taxon>Eukaryota</taxon>
        <taxon>Metazoa</taxon>
        <taxon>Ecdysozoa</taxon>
        <taxon>Arthropoda</taxon>
        <taxon>Hexapoda</taxon>
        <taxon>Insecta</taxon>
        <taxon>Pterygota</taxon>
        <taxon>Neoptera</taxon>
        <taxon>Paraneoptera</taxon>
        <taxon>Hemiptera</taxon>
        <taxon>Sternorrhyncha</taxon>
        <taxon>Aphidomorpha</taxon>
        <taxon>Aphidoidea</taxon>
        <taxon>Aphididae</taxon>
        <taxon>Sipha</taxon>
    </lineage>
</organism>
<keyword evidence="3" id="KW-0378">Hydrolase</keyword>
<dbReference type="OrthoDB" id="188713at2759"/>
<feature type="active site" description="Nucleophile" evidence="11">
    <location>
        <position position="220"/>
    </location>
</feature>
<dbReference type="GO" id="GO:0003948">
    <property type="term" value="F:N4-(beta-N-acetylglucosaminyl)-L-asparaginase activity"/>
    <property type="evidence" value="ECO:0007669"/>
    <property type="project" value="UniProtKB-EC"/>
</dbReference>
<reference evidence="16 17" key="1">
    <citation type="submission" date="2025-04" db="UniProtKB">
        <authorList>
            <consortium name="RefSeq"/>
        </authorList>
    </citation>
    <scope>IDENTIFICATION</scope>
    <source>
        <tissue evidence="16 17">Whole body</tissue>
    </source>
</reference>
<evidence type="ECO:0000256" key="3">
    <source>
        <dbReference type="ARBA" id="ARBA00022801"/>
    </source>
</evidence>
<sequence>MSFLSKYICGSVRAFGYVCLVIFIVTLLSFGYYAYFRYNTIPSTPVVINTWAFTDSTTKSWSILNSNGSAIDAVVAGCTVCEQNQCDGTVGYGGSPDENGETTLDALIIDGVTMNMGAVGHMKRIKDAAKVARHVMENTKHTLLVGDGATQFAIQMGFKETDLSTNYSLTLWNQWKTNCQPNFWNNVRPNPEKYCGPYKPNPSSKSKPTSNFVDMKNHDTIGIVAIDHNGNIAAGTSTNGAKFKIPGRVGDSPIPGSGAYAMNNIGAASATGDGDIMMRFLPSFHAVQAMKYGHNPKDAAQLAINTIVQYYPEFSGAIIVVDKYGHYGAACHGFDKFPYSIANSNFGKVMVLYAECTKL</sequence>
<evidence type="ECO:0000256" key="11">
    <source>
        <dbReference type="PIRSR" id="PIRSR600246-1"/>
    </source>
</evidence>
<dbReference type="GeneID" id="112684013"/>
<dbReference type="GO" id="GO:0005764">
    <property type="term" value="C:lysosome"/>
    <property type="evidence" value="ECO:0007669"/>
    <property type="project" value="TreeGrafter"/>
</dbReference>
<comment type="catalytic activity">
    <reaction evidence="5">
        <text>N(4)-(beta-N-acetyl-D-glucosaminyl)-L-asparagine + H2O = N-acetyl-beta-D-glucosaminylamine + L-aspartate + H(+)</text>
        <dbReference type="Rhea" id="RHEA:11544"/>
        <dbReference type="ChEBI" id="CHEBI:15377"/>
        <dbReference type="ChEBI" id="CHEBI:15378"/>
        <dbReference type="ChEBI" id="CHEBI:15947"/>
        <dbReference type="ChEBI" id="CHEBI:29991"/>
        <dbReference type="ChEBI" id="CHEBI:58080"/>
        <dbReference type="EC" id="3.5.1.26"/>
    </reaction>
</comment>
<dbReference type="Pfam" id="PF01112">
    <property type="entry name" value="Asparaginase_2"/>
    <property type="match status" value="1"/>
</dbReference>
<dbReference type="CDD" id="cd04513">
    <property type="entry name" value="Glycosylasparaginase"/>
    <property type="match status" value="1"/>
</dbReference>
<feature type="binding site" evidence="12">
    <location>
        <begin position="248"/>
        <end position="251"/>
    </location>
    <ligand>
        <name>substrate</name>
    </ligand>
</feature>
<evidence type="ECO:0000256" key="6">
    <source>
        <dbReference type="ARBA" id="ARBA00053295"/>
    </source>
</evidence>
<evidence type="ECO:0000256" key="12">
    <source>
        <dbReference type="PIRSR" id="PIRSR600246-2"/>
    </source>
</evidence>
<dbReference type="RefSeq" id="XP_025411088.1">
    <property type="nucleotide sequence ID" value="XM_025555303.1"/>
</dbReference>
<dbReference type="FunFam" id="3.60.20.30:FF:000003">
    <property type="entry name" value="N(4)-(Beta-N-acetylglucosaminyl)-L-asparaginase isoform X1"/>
    <property type="match status" value="1"/>
</dbReference>
<feature type="transmembrane region" description="Helical" evidence="14">
    <location>
        <begin position="12"/>
        <end position="35"/>
    </location>
</feature>
<comment type="function">
    <text evidence="6">Cleaves the GlcNAc-Asn bond which joins oligosaccharides to the peptide of asparagine-linked glycoproteins.</text>
</comment>
<gene>
    <name evidence="16 17" type="primary">LOC112684013</name>
</gene>
<keyword evidence="2" id="KW-0645">Protease</keyword>
<comment type="similarity">
    <text evidence="1">Belongs to the Ntn-hydrolase family.</text>
</comment>
<proteinExistence type="inferred from homology"/>
<evidence type="ECO:0000313" key="17">
    <source>
        <dbReference type="RefSeq" id="XP_025411089.1"/>
    </source>
</evidence>
<feature type="site" description="Cleavage; by autolysis" evidence="13">
    <location>
        <begin position="219"/>
        <end position="220"/>
    </location>
</feature>
<keyword evidence="15" id="KW-1185">Reference proteome</keyword>
<keyword evidence="14" id="KW-1133">Transmembrane helix</keyword>
<dbReference type="InterPro" id="IPR029055">
    <property type="entry name" value="Ntn_hydrolases_N"/>
</dbReference>
<dbReference type="Proteomes" id="UP000694846">
    <property type="component" value="Unplaced"/>
</dbReference>
<evidence type="ECO:0000256" key="10">
    <source>
        <dbReference type="ARBA" id="ARBA00080645"/>
    </source>
</evidence>
<keyword evidence="14" id="KW-0812">Transmembrane</keyword>
<protein>
    <recommendedName>
        <fullName evidence="7">N(4)-(beta-N-acetylglucosaminyl)-L-asparaginase</fullName>
        <ecNumber evidence="7">3.5.1.26</ecNumber>
    </recommendedName>
    <alternativeName>
        <fullName evidence="9">Aspartylglucosaminidase</fullName>
    </alternativeName>
    <alternativeName>
        <fullName evidence="8">Glycosylasparaginase</fullName>
    </alternativeName>
    <alternativeName>
        <fullName evidence="10">N4-(N-acetyl-beta-glucosaminyl)-L-asparagine amidase</fullName>
    </alternativeName>
</protein>
<dbReference type="InterPro" id="IPR000246">
    <property type="entry name" value="Peptidase_T2"/>
</dbReference>
<dbReference type="AlphaFoldDB" id="A0A8B8FK94"/>
<evidence type="ECO:0000256" key="13">
    <source>
        <dbReference type="PIRSR" id="PIRSR600246-3"/>
    </source>
</evidence>
<dbReference type="RefSeq" id="XP_025411089.1">
    <property type="nucleotide sequence ID" value="XM_025555304.1"/>
</dbReference>
<keyword evidence="4" id="KW-0068">Autocatalytic cleavage</keyword>
<evidence type="ECO:0000256" key="9">
    <source>
        <dbReference type="ARBA" id="ARBA00079301"/>
    </source>
</evidence>
<dbReference type="SUPFAM" id="SSF56235">
    <property type="entry name" value="N-terminal nucleophile aminohydrolases (Ntn hydrolases)"/>
    <property type="match status" value="1"/>
</dbReference>
<evidence type="ECO:0000256" key="2">
    <source>
        <dbReference type="ARBA" id="ARBA00022670"/>
    </source>
</evidence>
<dbReference type="PANTHER" id="PTHR10188:SF6">
    <property type="entry name" value="N(4)-(BETA-N-ACETYLGLUCOSAMINYL)-L-ASPARAGINASE"/>
    <property type="match status" value="1"/>
</dbReference>
<evidence type="ECO:0000256" key="7">
    <source>
        <dbReference type="ARBA" id="ARBA00066729"/>
    </source>
</evidence>
<dbReference type="EC" id="3.5.1.26" evidence="7"/>
<evidence type="ECO:0000313" key="16">
    <source>
        <dbReference type="RefSeq" id="XP_025411088.1"/>
    </source>
</evidence>
<keyword evidence="14" id="KW-0472">Membrane</keyword>
<evidence type="ECO:0000256" key="1">
    <source>
        <dbReference type="ARBA" id="ARBA00010872"/>
    </source>
</evidence>
<dbReference type="GO" id="GO:0006508">
    <property type="term" value="P:proteolysis"/>
    <property type="evidence" value="ECO:0007669"/>
    <property type="project" value="UniProtKB-KW"/>
</dbReference>
<evidence type="ECO:0000256" key="4">
    <source>
        <dbReference type="ARBA" id="ARBA00022813"/>
    </source>
</evidence>
<name>A0A8B8FK94_9HEMI</name>
<evidence type="ECO:0000256" key="14">
    <source>
        <dbReference type="SAM" id="Phobius"/>
    </source>
</evidence>